<name>A0AAE0HB43_9PEZI</name>
<evidence type="ECO:0000313" key="2">
    <source>
        <dbReference type="EMBL" id="KAK3293289.1"/>
    </source>
</evidence>
<feature type="region of interest" description="Disordered" evidence="1">
    <location>
        <begin position="52"/>
        <end position="139"/>
    </location>
</feature>
<sequence>MSERMNWDHHADHDLLTAMMQELQPSQEQLRGVMGRMHGFGYTCTVKAITQHLQKLRRKEDKAGGGSNGEGGGPSSAPVTPKTPGGRKKNVGGVKKEPGSGTKRKPVALSDDEEDVKPARVKKVKEEPVKEESEGSAYV</sequence>
<evidence type="ECO:0000256" key="1">
    <source>
        <dbReference type="SAM" id="MobiDB-lite"/>
    </source>
</evidence>
<proteinExistence type="predicted"/>
<reference evidence="2" key="2">
    <citation type="submission" date="2023-06" db="EMBL/GenBank/DDBJ databases">
        <authorList>
            <consortium name="Lawrence Berkeley National Laboratory"/>
            <person name="Haridas S."/>
            <person name="Hensen N."/>
            <person name="Bonometti L."/>
            <person name="Westerberg I."/>
            <person name="Brannstrom I.O."/>
            <person name="Guillou S."/>
            <person name="Cros-Aarteil S."/>
            <person name="Calhoun S."/>
            <person name="Kuo A."/>
            <person name="Mondo S."/>
            <person name="Pangilinan J."/>
            <person name="Riley R."/>
            <person name="Labutti K."/>
            <person name="Andreopoulos B."/>
            <person name="Lipzen A."/>
            <person name="Chen C."/>
            <person name="Yanf M."/>
            <person name="Daum C."/>
            <person name="Ng V."/>
            <person name="Clum A."/>
            <person name="Steindorff A."/>
            <person name="Ohm R."/>
            <person name="Martin F."/>
            <person name="Silar P."/>
            <person name="Natvig D."/>
            <person name="Lalanne C."/>
            <person name="Gautier V."/>
            <person name="Ament-Velasquez S.L."/>
            <person name="Kruys A."/>
            <person name="Hutchinson M.I."/>
            <person name="Powell A.J."/>
            <person name="Barry K."/>
            <person name="Miller A.N."/>
            <person name="Grigoriev I.V."/>
            <person name="Debuchy R."/>
            <person name="Gladieux P."/>
            <person name="Thoren M.H."/>
            <person name="Johannesson H."/>
        </authorList>
    </citation>
    <scope>NUCLEOTIDE SEQUENCE</scope>
    <source>
        <strain evidence="2">CBS 168.71</strain>
    </source>
</reference>
<evidence type="ECO:0000313" key="3">
    <source>
        <dbReference type="Proteomes" id="UP001278766"/>
    </source>
</evidence>
<keyword evidence="3" id="KW-1185">Reference proteome</keyword>
<feature type="compositionally biased region" description="Gly residues" evidence="1">
    <location>
        <begin position="64"/>
        <end position="74"/>
    </location>
</feature>
<dbReference type="GeneID" id="87843040"/>
<comment type="caution">
    <text evidence="2">The sequence shown here is derived from an EMBL/GenBank/DDBJ whole genome shotgun (WGS) entry which is preliminary data.</text>
</comment>
<dbReference type="RefSeq" id="XP_062656803.1">
    <property type="nucleotide sequence ID" value="XM_062806092.1"/>
</dbReference>
<reference evidence="2" key="1">
    <citation type="journal article" date="2023" name="Mol. Phylogenet. Evol.">
        <title>Genome-scale phylogeny and comparative genomics of the fungal order Sordariales.</title>
        <authorList>
            <person name="Hensen N."/>
            <person name="Bonometti L."/>
            <person name="Westerberg I."/>
            <person name="Brannstrom I.O."/>
            <person name="Guillou S."/>
            <person name="Cros-Aarteil S."/>
            <person name="Calhoun S."/>
            <person name="Haridas S."/>
            <person name="Kuo A."/>
            <person name="Mondo S."/>
            <person name="Pangilinan J."/>
            <person name="Riley R."/>
            <person name="LaButti K."/>
            <person name="Andreopoulos B."/>
            <person name="Lipzen A."/>
            <person name="Chen C."/>
            <person name="Yan M."/>
            <person name="Daum C."/>
            <person name="Ng V."/>
            <person name="Clum A."/>
            <person name="Steindorff A."/>
            <person name="Ohm R.A."/>
            <person name="Martin F."/>
            <person name="Silar P."/>
            <person name="Natvig D.O."/>
            <person name="Lalanne C."/>
            <person name="Gautier V."/>
            <person name="Ament-Velasquez S.L."/>
            <person name="Kruys A."/>
            <person name="Hutchinson M.I."/>
            <person name="Powell A.J."/>
            <person name="Barry K."/>
            <person name="Miller A.N."/>
            <person name="Grigoriev I.V."/>
            <person name="Debuchy R."/>
            <person name="Gladieux P."/>
            <person name="Hiltunen Thoren M."/>
            <person name="Johannesson H."/>
        </authorList>
    </citation>
    <scope>NUCLEOTIDE SEQUENCE</scope>
    <source>
        <strain evidence="2">CBS 168.71</strain>
    </source>
</reference>
<accession>A0AAE0HB43</accession>
<organism evidence="2 3">
    <name type="scientific">Chaetomium fimeti</name>
    <dbReference type="NCBI Taxonomy" id="1854472"/>
    <lineage>
        <taxon>Eukaryota</taxon>
        <taxon>Fungi</taxon>
        <taxon>Dikarya</taxon>
        <taxon>Ascomycota</taxon>
        <taxon>Pezizomycotina</taxon>
        <taxon>Sordariomycetes</taxon>
        <taxon>Sordariomycetidae</taxon>
        <taxon>Sordariales</taxon>
        <taxon>Chaetomiaceae</taxon>
        <taxon>Chaetomium</taxon>
    </lineage>
</organism>
<protein>
    <submittedName>
        <fullName evidence="2">Uncharacterized protein</fullName>
    </submittedName>
</protein>
<dbReference type="Proteomes" id="UP001278766">
    <property type="component" value="Unassembled WGS sequence"/>
</dbReference>
<feature type="compositionally biased region" description="Basic and acidic residues" evidence="1">
    <location>
        <begin position="124"/>
        <end position="133"/>
    </location>
</feature>
<dbReference type="AlphaFoldDB" id="A0AAE0HB43"/>
<dbReference type="EMBL" id="JAUEPN010000006">
    <property type="protein sequence ID" value="KAK3293289.1"/>
    <property type="molecule type" value="Genomic_DNA"/>
</dbReference>
<gene>
    <name evidence="2" type="ORF">B0H64DRAFT_434494</name>
</gene>